<evidence type="ECO:0000313" key="7">
    <source>
        <dbReference type="EMBL" id="SFP73250.1"/>
    </source>
</evidence>
<accession>A0A1I5SR49</accession>
<sequence length="193" mass="21064">MQDRSREPRSPDRKRAPPPLDAAALDRLALRYVERFATTRGKLADYLRRKVRERGWDGAAVDPDAVAGRMVELGYVDDRAFAEARAAAMTRRGLGAARVSAALRQAHVGEEDAAAVAPALAEAAVAAALDFARRRRIGPYAAEGADRALRDKQLARMVRAGHSFALARRIVAADPGEFDDNTGASRCRRDEAW</sequence>
<dbReference type="OrthoDB" id="7432442at2"/>
<evidence type="ECO:0000256" key="5">
    <source>
        <dbReference type="SAM" id="MobiDB-lite"/>
    </source>
</evidence>
<dbReference type="RefSeq" id="WP_093333282.1">
    <property type="nucleotide sequence ID" value="NZ_FOXP01000006.1"/>
</dbReference>
<evidence type="ECO:0000313" key="8">
    <source>
        <dbReference type="Proteomes" id="UP000199586"/>
    </source>
</evidence>
<feature type="compositionally biased region" description="Basic and acidic residues" evidence="5">
    <location>
        <begin position="1"/>
        <end position="15"/>
    </location>
</feature>
<dbReference type="Gene3D" id="1.10.10.10">
    <property type="entry name" value="Winged helix-like DNA-binding domain superfamily/Winged helix DNA-binding domain"/>
    <property type="match status" value="1"/>
</dbReference>
<dbReference type="STRING" id="634430.SAMN04488241_10681"/>
<evidence type="ECO:0000256" key="1">
    <source>
        <dbReference type="ARBA" id="ARBA00004496"/>
    </source>
</evidence>
<evidence type="ECO:0000256" key="4">
    <source>
        <dbReference type="ARBA" id="ARBA00022490"/>
    </source>
</evidence>
<dbReference type="EMBL" id="FOXP01000006">
    <property type="protein sequence ID" value="SFP73250.1"/>
    <property type="molecule type" value="Genomic_DNA"/>
</dbReference>
<keyword evidence="4" id="KW-0963">Cytoplasm</keyword>
<name>A0A1I5SR49_9SPHN</name>
<dbReference type="InterPro" id="IPR053924">
    <property type="entry name" value="RecX_HTH_2nd"/>
</dbReference>
<comment type="similarity">
    <text evidence="2">Belongs to the RecX family.</text>
</comment>
<feature type="region of interest" description="Disordered" evidence="5">
    <location>
        <begin position="1"/>
        <end position="20"/>
    </location>
</feature>
<evidence type="ECO:0000256" key="2">
    <source>
        <dbReference type="ARBA" id="ARBA00009695"/>
    </source>
</evidence>
<feature type="domain" description="RecX second three-helical" evidence="6">
    <location>
        <begin position="77"/>
        <end position="115"/>
    </location>
</feature>
<dbReference type="AlphaFoldDB" id="A0A1I5SR49"/>
<dbReference type="GO" id="GO:0005737">
    <property type="term" value="C:cytoplasm"/>
    <property type="evidence" value="ECO:0007669"/>
    <property type="project" value="UniProtKB-SubCell"/>
</dbReference>
<reference evidence="7 8" key="1">
    <citation type="submission" date="2016-10" db="EMBL/GenBank/DDBJ databases">
        <authorList>
            <person name="de Groot N.N."/>
        </authorList>
    </citation>
    <scope>NUCLEOTIDE SEQUENCE [LARGE SCALE GENOMIC DNA]</scope>
    <source>
        <strain evidence="7 8">CGMCC 1.9113</strain>
    </source>
</reference>
<dbReference type="InterPro" id="IPR036388">
    <property type="entry name" value="WH-like_DNA-bd_sf"/>
</dbReference>
<gene>
    <name evidence="7" type="ORF">SAMN04488241_10681</name>
</gene>
<evidence type="ECO:0000256" key="3">
    <source>
        <dbReference type="ARBA" id="ARBA00018111"/>
    </source>
</evidence>
<dbReference type="Proteomes" id="UP000199586">
    <property type="component" value="Unassembled WGS sequence"/>
</dbReference>
<protein>
    <recommendedName>
        <fullName evidence="3">Regulatory protein RecX</fullName>
    </recommendedName>
</protein>
<keyword evidence="8" id="KW-1185">Reference proteome</keyword>
<evidence type="ECO:0000259" key="6">
    <source>
        <dbReference type="Pfam" id="PF02631"/>
    </source>
</evidence>
<proteinExistence type="inferred from homology"/>
<organism evidence="7 8">
    <name type="scientific">Sphingomonas rubra</name>
    <dbReference type="NCBI Taxonomy" id="634430"/>
    <lineage>
        <taxon>Bacteria</taxon>
        <taxon>Pseudomonadati</taxon>
        <taxon>Pseudomonadota</taxon>
        <taxon>Alphaproteobacteria</taxon>
        <taxon>Sphingomonadales</taxon>
        <taxon>Sphingomonadaceae</taxon>
        <taxon>Sphingomonas</taxon>
    </lineage>
</organism>
<dbReference type="Pfam" id="PF02631">
    <property type="entry name" value="RecX_HTH2"/>
    <property type="match status" value="1"/>
</dbReference>
<comment type="subcellular location">
    <subcellularLocation>
        <location evidence="1">Cytoplasm</location>
    </subcellularLocation>
</comment>